<keyword evidence="9" id="KW-1133">Transmembrane helix</keyword>
<proteinExistence type="inferred from homology"/>
<evidence type="ECO:0000256" key="9">
    <source>
        <dbReference type="SAM" id="Phobius"/>
    </source>
</evidence>
<dbReference type="InterPro" id="IPR006629">
    <property type="entry name" value="LITAF"/>
</dbReference>
<evidence type="ECO:0000256" key="2">
    <source>
        <dbReference type="ARBA" id="ARBA00004481"/>
    </source>
</evidence>
<protein>
    <recommendedName>
        <fullName evidence="10">LITAF domain-containing protein</fullName>
    </recommendedName>
</protein>
<dbReference type="AlphaFoldDB" id="A0A6V7X913"/>
<dbReference type="Pfam" id="PF10601">
    <property type="entry name" value="zf-LITAF-like"/>
    <property type="match status" value="1"/>
</dbReference>
<dbReference type="SMART" id="SM00714">
    <property type="entry name" value="LITAF"/>
    <property type="match status" value="1"/>
</dbReference>
<evidence type="ECO:0000256" key="4">
    <source>
        <dbReference type="ARBA" id="ARBA00005975"/>
    </source>
</evidence>
<dbReference type="PANTHER" id="PTHR23292">
    <property type="entry name" value="LIPOPOLYSACCHARIDE-INDUCED TUMOR NECROSIS FACTOR-ALPHA FACTOR"/>
    <property type="match status" value="1"/>
</dbReference>
<dbReference type="PANTHER" id="PTHR23292:SF6">
    <property type="entry name" value="FI16602P1-RELATED"/>
    <property type="match status" value="1"/>
</dbReference>
<dbReference type="GO" id="GO:0005765">
    <property type="term" value="C:lysosomal membrane"/>
    <property type="evidence" value="ECO:0007669"/>
    <property type="project" value="UniProtKB-SubCell"/>
</dbReference>
<keyword evidence="9" id="KW-0812">Transmembrane</keyword>
<keyword evidence="7 9" id="KW-0472">Membrane</keyword>
<dbReference type="InterPro" id="IPR037519">
    <property type="entry name" value="LITAF_fam"/>
</dbReference>
<evidence type="ECO:0000256" key="5">
    <source>
        <dbReference type="ARBA" id="ARBA00022723"/>
    </source>
</evidence>
<gene>
    <name evidence="11" type="ORF">MENT_LOCUS48949</name>
</gene>
<dbReference type="GO" id="GO:0031902">
    <property type="term" value="C:late endosome membrane"/>
    <property type="evidence" value="ECO:0007669"/>
    <property type="project" value="UniProtKB-SubCell"/>
</dbReference>
<evidence type="ECO:0000313" key="12">
    <source>
        <dbReference type="Proteomes" id="UP000580250"/>
    </source>
</evidence>
<evidence type="ECO:0000256" key="6">
    <source>
        <dbReference type="ARBA" id="ARBA00022833"/>
    </source>
</evidence>
<dbReference type="PROSITE" id="PS51837">
    <property type="entry name" value="LITAF"/>
    <property type="match status" value="1"/>
</dbReference>
<dbReference type="GO" id="GO:0008270">
    <property type="term" value="F:zinc ion binding"/>
    <property type="evidence" value="ECO:0007669"/>
    <property type="project" value="TreeGrafter"/>
</dbReference>
<accession>A0A6V7X913</accession>
<reference evidence="11 12" key="1">
    <citation type="submission" date="2020-08" db="EMBL/GenBank/DDBJ databases">
        <authorList>
            <person name="Koutsovoulos G."/>
            <person name="Danchin GJ E."/>
        </authorList>
    </citation>
    <scope>NUCLEOTIDE SEQUENCE [LARGE SCALE GENOMIC DNA]</scope>
</reference>
<dbReference type="Proteomes" id="UP000580250">
    <property type="component" value="Unassembled WGS sequence"/>
</dbReference>
<evidence type="ECO:0000256" key="8">
    <source>
        <dbReference type="SAM" id="MobiDB-lite"/>
    </source>
</evidence>
<evidence type="ECO:0000256" key="1">
    <source>
        <dbReference type="ARBA" id="ARBA00004414"/>
    </source>
</evidence>
<evidence type="ECO:0000256" key="7">
    <source>
        <dbReference type="ARBA" id="ARBA00023136"/>
    </source>
</evidence>
<feature type="domain" description="LITAF" evidence="10">
    <location>
        <begin position="1"/>
        <end position="91"/>
    </location>
</feature>
<feature type="region of interest" description="Disordered" evidence="8">
    <location>
        <begin position="126"/>
        <end position="147"/>
    </location>
</feature>
<evidence type="ECO:0000313" key="11">
    <source>
        <dbReference type="EMBL" id="CAD2195836.1"/>
    </source>
</evidence>
<dbReference type="EMBL" id="CAJEWN010001248">
    <property type="protein sequence ID" value="CAD2195836.1"/>
    <property type="molecule type" value="Genomic_DNA"/>
</dbReference>
<sequence length="147" mass="16692">MGQTVSHQYGGIYSPDPQMTYCPKCDQYTLTRVNYVMGPVAWYVVIVFTLVNMCFFCLFFPIIFLPFCVNCWNDAEHHCSVCNLYLGKFVRQLENRRYGGRTVVVHQPPIPPPQPQVQPVILAPVQAYTPPTSPPPYPPASPPPYPQ</sequence>
<comment type="subcellular location">
    <subcellularLocation>
        <location evidence="2">Endosome membrane</location>
        <topology evidence="2">Peripheral membrane protein</topology>
    </subcellularLocation>
    <subcellularLocation>
        <location evidence="1">Late endosome membrane</location>
    </subcellularLocation>
    <subcellularLocation>
        <location evidence="3">Lysosome membrane</location>
        <topology evidence="3">Peripheral membrane protein</topology>
        <orientation evidence="3">Cytoplasmic side</orientation>
    </subcellularLocation>
</comment>
<keyword evidence="6" id="KW-0862">Zinc</keyword>
<feature type="transmembrane region" description="Helical" evidence="9">
    <location>
        <begin position="40"/>
        <end position="65"/>
    </location>
</feature>
<evidence type="ECO:0000256" key="3">
    <source>
        <dbReference type="ARBA" id="ARBA00004630"/>
    </source>
</evidence>
<keyword evidence="5" id="KW-0479">Metal-binding</keyword>
<comment type="similarity">
    <text evidence="4">Belongs to the CDIP1/LITAF family.</text>
</comment>
<feature type="compositionally biased region" description="Pro residues" evidence="8">
    <location>
        <begin position="131"/>
        <end position="147"/>
    </location>
</feature>
<name>A0A6V7X913_MELEN</name>
<evidence type="ECO:0000259" key="10">
    <source>
        <dbReference type="PROSITE" id="PS51837"/>
    </source>
</evidence>
<dbReference type="OrthoDB" id="5599753at2759"/>
<comment type="caution">
    <text evidence="11">The sequence shown here is derived from an EMBL/GenBank/DDBJ whole genome shotgun (WGS) entry which is preliminary data.</text>
</comment>
<organism evidence="11 12">
    <name type="scientific">Meloidogyne enterolobii</name>
    <name type="common">Root-knot nematode worm</name>
    <name type="synonym">Meloidogyne mayaguensis</name>
    <dbReference type="NCBI Taxonomy" id="390850"/>
    <lineage>
        <taxon>Eukaryota</taxon>
        <taxon>Metazoa</taxon>
        <taxon>Ecdysozoa</taxon>
        <taxon>Nematoda</taxon>
        <taxon>Chromadorea</taxon>
        <taxon>Rhabditida</taxon>
        <taxon>Tylenchina</taxon>
        <taxon>Tylenchomorpha</taxon>
        <taxon>Tylenchoidea</taxon>
        <taxon>Meloidogynidae</taxon>
        <taxon>Meloidogyninae</taxon>
        <taxon>Meloidogyne</taxon>
    </lineage>
</organism>